<organism evidence="3 4">
    <name type="scientific">Orbilia blumenaviensis</name>
    <dbReference type="NCBI Taxonomy" id="1796055"/>
    <lineage>
        <taxon>Eukaryota</taxon>
        <taxon>Fungi</taxon>
        <taxon>Dikarya</taxon>
        <taxon>Ascomycota</taxon>
        <taxon>Pezizomycotina</taxon>
        <taxon>Orbiliomycetes</taxon>
        <taxon>Orbiliales</taxon>
        <taxon>Orbiliaceae</taxon>
        <taxon>Orbilia</taxon>
    </lineage>
</organism>
<dbReference type="Pfam" id="PF22974">
    <property type="entry name" value="DUF7029"/>
    <property type="match status" value="1"/>
</dbReference>
<dbReference type="InterPro" id="IPR054293">
    <property type="entry name" value="DUF7029"/>
</dbReference>
<comment type="caution">
    <text evidence="3">The sequence shown here is derived from an EMBL/GenBank/DDBJ whole genome shotgun (WGS) entry which is preliminary data.</text>
</comment>
<feature type="signal peptide" evidence="1">
    <location>
        <begin position="1"/>
        <end position="28"/>
    </location>
</feature>
<gene>
    <name evidence="3" type="ORF">TWF730_004429</name>
</gene>
<keyword evidence="1" id="KW-0732">Signal</keyword>
<keyword evidence="4" id="KW-1185">Reference proteome</keyword>
<name>A0AAV9TY36_9PEZI</name>
<sequence>MKLSSSLAATAVLGALSVSAAPAAKCTADNVLRHLRAAERSSSASVWCSTYTATPATTGQAYPTWLNAQYTASTSRLSSACTCLNSVASTTTRAPSSTITFGSYVPPTPAVTSTTQPWTVKQPLPTVKALPLAVETASVSDSIPPAVIKNAVLGSLGADNDTALVALQSFKAANDALLVNLDEFRSGLDGLPVCGADSITLKFTTAAYRDLAVSTWSNKDIILMTGGGEYCGTEGIYNYFKISAVAASDATGVALTVTKAEVEEVIDQIDTEFGTFNIHNHTEDTTINRKIRARGVSFNKIIVEIEKLLDKTIHRFTTPEQKFSFTGTNLFQINRDAMGDPNQGGSAALGCTECGIEGAVRLFGSVSLSPRSKQYFGAVVGIDIVNPVFNIDLWVGWTFHYEGSHEIPLLSVVPWYVDIENAITLTPNAQIIAATDIDVKSALQVKGVGFRGTWGTFHVGFNLLTKLPVIDGDLIPSIDFHEPIFFGGVSPWGIQDARITAWVGPRIGMDIELAFGIAKGHADVTIQFPAVNVEARLDSLDNCPGSKSNDMCVYLHADALMRGTAKADASIGGAFEAGVEHELFSYNIGVFLDKRFHIDVDRPW</sequence>
<evidence type="ECO:0000256" key="1">
    <source>
        <dbReference type="SAM" id="SignalP"/>
    </source>
</evidence>
<proteinExistence type="predicted"/>
<evidence type="ECO:0000313" key="4">
    <source>
        <dbReference type="Proteomes" id="UP001373714"/>
    </source>
</evidence>
<dbReference type="AlphaFoldDB" id="A0AAV9TY36"/>
<dbReference type="EMBL" id="JAVHNS010000018">
    <property type="protein sequence ID" value="KAK6331348.1"/>
    <property type="molecule type" value="Genomic_DNA"/>
</dbReference>
<reference evidence="3 4" key="1">
    <citation type="submission" date="2019-10" db="EMBL/GenBank/DDBJ databases">
        <authorList>
            <person name="Palmer J.M."/>
        </authorList>
    </citation>
    <scope>NUCLEOTIDE SEQUENCE [LARGE SCALE GENOMIC DNA]</scope>
    <source>
        <strain evidence="3 4">TWF730</strain>
    </source>
</reference>
<feature type="chain" id="PRO_5043373270" description="DUF7029 domain-containing protein" evidence="1">
    <location>
        <begin position="29"/>
        <end position="604"/>
    </location>
</feature>
<feature type="domain" description="DUF7029" evidence="2">
    <location>
        <begin position="175"/>
        <end position="269"/>
    </location>
</feature>
<dbReference type="Proteomes" id="UP001373714">
    <property type="component" value="Unassembled WGS sequence"/>
</dbReference>
<evidence type="ECO:0000259" key="2">
    <source>
        <dbReference type="Pfam" id="PF22974"/>
    </source>
</evidence>
<protein>
    <recommendedName>
        <fullName evidence="2">DUF7029 domain-containing protein</fullName>
    </recommendedName>
</protein>
<accession>A0AAV9TY36</accession>
<evidence type="ECO:0000313" key="3">
    <source>
        <dbReference type="EMBL" id="KAK6331348.1"/>
    </source>
</evidence>